<comment type="caution">
    <text evidence="1">The sequence shown here is derived from an EMBL/GenBank/DDBJ whole genome shotgun (WGS) entry which is preliminary data.</text>
</comment>
<name>A0AAN5CSX9_9BILA</name>
<feature type="non-terminal residue" evidence="1">
    <location>
        <position position="1"/>
    </location>
</feature>
<dbReference type="AlphaFoldDB" id="A0AAN5CSX9"/>
<accession>A0AAN5CSX9</accession>
<sequence>LTLFKKEIRPLCAPLRSTCSYEICNANNGGTSETKKIADYCYLEDAIVPHNQPISDQFFTALEDILSHIEAEFVIIDSIILNESFVSKLKATLCGHSMKSIEFNTITCDRITKDMQRK</sequence>
<dbReference type="Proteomes" id="UP001328107">
    <property type="component" value="Unassembled WGS sequence"/>
</dbReference>
<reference evidence="2" key="1">
    <citation type="submission" date="2022-10" db="EMBL/GenBank/DDBJ databases">
        <title>Genome assembly of Pristionchus species.</title>
        <authorList>
            <person name="Yoshida K."/>
            <person name="Sommer R.J."/>
        </authorList>
    </citation>
    <scope>NUCLEOTIDE SEQUENCE [LARGE SCALE GENOMIC DNA]</scope>
    <source>
        <strain evidence="2">RS5460</strain>
    </source>
</reference>
<organism evidence="1 2">
    <name type="scientific">Pristionchus mayeri</name>
    <dbReference type="NCBI Taxonomy" id="1317129"/>
    <lineage>
        <taxon>Eukaryota</taxon>
        <taxon>Metazoa</taxon>
        <taxon>Ecdysozoa</taxon>
        <taxon>Nematoda</taxon>
        <taxon>Chromadorea</taxon>
        <taxon>Rhabditida</taxon>
        <taxon>Rhabditina</taxon>
        <taxon>Diplogasteromorpha</taxon>
        <taxon>Diplogasteroidea</taxon>
        <taxon>Neodiplogasteridae</taxon>
        <taxon>Pristionchus</taxon>
    </lineage>
</organism>
<evidence type="ECO:0000313" key="1">
    <source>
        <dbReference type="EMBL" id="GMR50138.1"/>
    </source>
</evidence>
<evidence type="ECO:0000313" key="2">
    <source>
        <dbReference type="Proteomes" id="UP001328107"/>
    </source>
</evidence>
<dbReference type="EMBL" id="BTRK01000004">
    <property type="protein sequence ID" value="GMR50138.1"/>
    <property type="molecule type" value="Genomic_DNA"/>
</dbReference>
<proteinExistence type="predicted"/>
<protein>
    <submittedName>
        <fullName evidence="1">Uncharacterized protein</fullName>
    </submittedName>
</protein>
<keyword evidence="2" id="KW-1185">Reference proteome</keyword>
<gene>
    <name evidence="1" type="ORF">PMAYCL1PPCAC_20333</name>
</gene>